<sequence length="86" mass="9847">MVILDQAMQFMLADMSAARLLIWNAAWRCDAGLPFTKESSHAKPFAGDLCARNVWNARKHSELLQGIPIERFYRDAKIHQKWDGTS</sequence>
<dbReference type="EMBL" id="CP041240">
    <property type="protein sequence ID" value="QLL64498.1"/>
    <property type="molecule type" value="Genomic_DNA"/>
</dbReference>
<keyword evidence="2" id="KW-0614">Plasmid</keyword>
<dbReference type="GO" id="GO:0016627">
    <property type="term" value="F:oxidoreductase activity, acting on the CH-CH group of donors"/>
    <property type="evidence" value="ECO:0007669"/>
    <property type="project" value="InterPro"/>
</dbReference>
<name>A0A859R4H4_9HYPH</name>
<keyword evidence="1" id="KW-0285">Flavoprotein</keyword>
<dbReference type="AlphaFoldDB" id="A0A859R4H4"/>
<evidence type="ECO:0000256" key="1">
    <source>
        <dbReference type="ARBA" id="ARBA00022630"/>
    </source>
</evidence>
<dbReference type="InterPro" id="IPR009075">
    <property type="entry name" value="AcylCo_DH/oxidase_C"/>
</dbReference>
<dbReference type="Proteomes" id="UP000510721">
    <property type="component" value="Plasmid pEmeITTGR7b"/>
</dbReference>
<dbReference type="InterPro" id="IPR036250">
    <property type="entry name" value="AcylCo_DH-like_C"/>
</dbReference>
<evidence type="ECO:0000313" key="3">
    <source>
        <dbReference type="Proteomes" id="UP000510721"/>
    </source>
</evidence>
<dbReference type="KEGG" id="emx:FKV68_24130"/>
<geneLocation type="plasmid" evidence="3">
    <name>pemeittgr7b</name>
</geneLocation>
<dbReference type="Gene3D" id="1.20.140.10">
    <property type="entry name" value="Butyryl-CoA Dehydrogenase, subunit A, domain 3"/>
    <property type="match status" value="1"/>
</dbReference>
<evidence type="ECO:0000313" key="2">
    <source>
        <dbReference type="EMBL" id="QLL64498.1"/>
    </source>
</evidence>
<gene>
    <name evidence="2" type="ORF">FKV68_24130</name>
</gene>
<protein>
    <submittedName>
        <fullName evidence="2">Uncharacterized protein</fullName>
    </submittedName>
</protein>
<dbReference type="SUPFAM" id="SSF47203">
    <property type="entry name" value="Acyl-CoA dehydrogenase C-terminal domain-like"/>
    <property type="match status" value="1"/>
</dbReference>
<accession>A0A859R4H4</accession>
<proteinExistence type="predicted"/>
<keyword evidence="3" id="KW-1185">Reference proteome</keyword>
<reference evidence="2 3" key="1">
    <citation type="submission" date="2019-06" db="EMBL/GenBank/DDBJ databases">
        <title>Complete genome sequence of Ensifer mexicanus ITTG R7 isolated from nodules of Acacia angustissima (Mill.) Kuntze.</title>
        <authorList>
            <person name="Rincon-Rosales R."/>
            <person name="Rogel M.A."/>
            <person name="Guerrero G."/>
            <person name="Rincon-Molina C.I."/>
            <person name="Lopez-Lopez A."/>
            <person name="Martinez-Romero E."/>
        </authorList>
    </citation>
    <scope>NUCLEOTIDE SEQUENCE [LARGE SCALE GENOMIC DNA]</scope>
    <source>
        <strain evidence="2 3">ITTG R7</strain>
        <plasmid evidence="3">pemeittgr7b</plasmid>
    </source>
</reference>
<dbReference type="Pfam" id="PF00441">
    <property type="entry name" value="Acyl-CoA_dh_1"/>
    <property type="match status" value="1"/>
</dbReference>
<organism evidence="2 3">
    <name type="scientific">Sinorhizobium mexicanum</name>
    <dbReference type="NCBI Taxonomy" id="375549"/>
    <lineage>
        <taxon>Bacteria</taxon>
        <taxon>Pseudomonadati</taxon>
        <taxon>Pseudomonadota</taxon>
        <taxon>Alphaproteobacteria</taxon>
        <taxon>Hyphomicrobiales</taxon>
        <taxon>Rhizobiaceae</taxon>
        <taxon>Sinorhizobium/Ensifer group</taxon>
        <taxon>Sinorhizobium</taxon>
    </lineage>
</organism>